<dbReference type="PANTHER" id="PTHR43222">
    <property type="entry name" value="NUDIX HYDROLASE 23"/>
    <property type="match status" value="1"/>
</dbReference>
<dbReference type="OrthoDB" id="447842at2759"/>
<dbReference type="PROSITE" id="PS00893">
    <property type="entry name" value="NUDIX_BOX"/>
    <property type="match status" value="1"/>
</dbReference>
<dbReference type="Gene3D" id="3.90.79.10">
    <property type="entry name" value="Nucleoside Triphosphate Pyrophosphohydrolase"/>
    <property type="match status" value="1"/>
</dbReference>
<dbReference type="AlphaFoldDB" id="A0A5J4YTQ2"/>
<dbReference type="GO" id="GO:0016787">
    <property type="term" value="F:hydrolase activity"/>
    <property type="evidence" value="ECO:0007669"/>
    <property type="project" value="UniProtKB-KW"/>
</dbReference>
<evidence type="ECO:0000259" key="2">
    <source>
        <dbReference type="PROSITE" id="PS51462"/>
    </source>
</evidence>
<dbReference type="OMA" id="ADIPWEN"/>
<sequence length="269" mass="29152">MAVTRLALFAGPFGIRTCRLPFWTGLLTIGCTGFTKTERAWAPALRRASMSGGPGADPAASLDLPPYLKNINFCQQCGAKVQVRLPQNDSVLRPVCTGCGTVVYINPKVVIGSVAVSEDESAVLLVERTIPPVGKWTLPAGFMEMSESTLDGALREASEEANVVLDAASAELMCVFNIVSSSQVQILYLTKVIDTSRLGAGSETSDARMFKWADIPWENLAYPTVRLSLEHAMKTFLPARRERTGMQQILTLTKLADGTFVPTHLTSQK</sequence>
<feature type="domain" description="Nudix hydrolase" evidence="2">
    <location>
        <begin position="106"/>
        <end position="233"/>
    </location>
</feature>
<evidence type="ECO:0000256" key="1">
    <source>
        <dbReference type="ARBA" id="ARBA00022801"/>
    </source>
</evidence>
<dbReference type="Proteomes" id="UP000324585">
    <property type="component" value="Unassembled WGS sequence"/>
</dbReference>
<gene>
    <name evidence="3" type="ORF">FVE85_4059</name>
</gene>
<dbReference type="PANTHER" id="PTHR43222:SF2">
    <property type="entry name" value="NUDIX HYDROLASE 23, CHLOROPLASTIC"/>
    <property type="match status" value="1"/>
</dbReference>
<dbReference type="PROSITE" id="PS51257">
    <property type="entry name" value="PROKAR_LIPOPROTEIN"/>
    <property type="match status" value="1"/>
</dbReference>
<dbReference type="Pfam" id="PF14803">
    <property type="entry name" value="Zn_ribbon_Nudix"/>
    <property type="match status" value="1"/>
</dbReference>
<dbReference type="InterPro" id="IPR029401">
    <property type="entry name" value="Nudix_N"/>
</dbReference>
<name>A0A5J4YTQ2_PORPP</name>
<evidence type="ECO:0000313" key="3">
    <source>
        <dbReference type="EMBL" id="KAA8494084.1"/>
    </source>
</evidence>
<evidence type="ECO:0000313" key="4">
    <source>
        <dbReference type="Proteomes" id="UP000324585"/>
    </source>
</evidence>
<dbReference type="PROSITE" id="PS51462">
    <property type="entry name" value="NUDIX"/>
    <property type="match status" value="1"/>
</dbReference>
<dbReference type="InterPro" id="IPR015797">
    <property type="entry name" value="NUDIX_hydrolase-like_dom_sf"/>
</dbReference>
<comment type="caution">
    <text evidence="3">The sequence shown here is derived from an EMBL/GenBank/DDBJ whole genome shotgun (WGS) entry which is preliminary data.</text>
</comment>
<keyword evidence="4" id="KW-1185">Reference proteome</keyword>
<dbReference type="Gene3D" id="2.20.70.10">
    <property type="match status" value="1"/>
</dbReference>
<accession>A0A5J4YTQ2</accession>
<reference evidence="4" key="1">
    <citation type="journal article" date="2019" name="Nat. Commun.">
        <title>Expansion of phycobilisome linker gene families in mesophilic red algae.</title>
        <authorList>
            <person name="Lee J."/>
            <person name="Kim D."/>
            <person name="Bhattacharya D."/>
            <person name="Yoon H.S."/>
        </authorList>
    </citation>
    <scope>NUCLEOTIDE SEQUENCE [LARGE SCALE GENOMIC DNA]</scope>
    <source>
        <strain evidence="4">CCMP 1328</strain>
    </source>
</reference>
<proteinExistence type="predicted"/>
<dbReference type="InterPro" id="IPR000086">
    <property type="entry name" value="NUDIX_hydrolase_dom"/>
</dbReference>
<dbReference type="InterPro" id="IPR020084">
    <property type="entry name" value="NUDIX_hydrolase_CS"/>
</dbReference>
<organism evidence="3 4">
    <name type="scientific">Porphyridium purpureum</name>
    <name type="common">Red alga</name>
    <name type="synonym">Porphyridium cruentum</name>
    <dbReference type="NCBI Taxonomy" id="35688"/>
    <lineage>
        <taxon>Eukaryota</taxon>
        <taxon>Rhodophyta</taxon>
        <taxon>Bangiophyceae</taxon>
        <taxon>Porphyridiales</taxon>
        <taxon>Porphyridiaceae</taxon>
        <taxon>Porphyridium</taxon>
    </lineage>
</organism>
<dbReference type="Pfam" id="PF00293">
    <property type="entry name" value="NUDIX"/>
    <property type="match status" value="1"/>
</dbReference>
<dbReference type="EMBL" id="VRMN01000005">
    <property type="protein sequence ID" value="KAA8494084.1"/>
    <property type="molecule type" value="Genomic_DNA"/>
</dbReference>
<keyword evidence="1 3" id="KW-0378">Hydrolase</keyword>
<dbReference type="SUPFAM" id="SSF55811">
    <property type="entry name" value="Nudix"/>
    <property type="match status" value="1"/>
</dbReference>
<protein>
    <submittedName>
        <fullName evidence="3">Nudix hydrolase 23, chloroplastic</fullName>
    </submittedName>
</protein>